<accession>A0A926DCR8</accession>
<feature type="domain" description="ABC transporter" evidence="3">
    <location>
        <begin position="4"/>
        <end position="229"/>
    </location>
</feature>
<dbReference type="AlphaFoldDB" id="A0A926DCR8"/>
<evidence type="ECO:0000256" key="2">
    <source>
        <dbReference type="ARBA" id="ARBA00022840"/>
    </source>
</evidence>
<dbReference type="SUPFAM" id="SSF52540">
    <property type="entry name" value="P-loop containing nucleoside triphosphate hydrolases"/>
    <property type="match status" value="1"/>
</dbReference>
<dbReference type="EMBL" id="JACRSP010000001">
    <property type="protein sequence ID" value="MBC8535436.1"/>
    <property type="molecule type" value="Genomic_DNA"/>
</dbReference>
<comment type="caution">
    <text evidence="4">The sequence shown here is derived from an EMBL/GenBank/DDBJ whole genome shotgun (WGS) entry which is preliminary data.</text>
</comment>
<keyword evidence="2 4" id="KW-0067">ATP-binding</keyword>
<gene>
    <name evidence="4" type="ORF">H8695_01830</name>
</gene>
<proteinExistence type="predicted"/>
<sequence length="288" mass="32039">MNGIEIRGVSKSFAGLRALDDITLTLGEGMIYGLLGRNGAGKSTLLNLITNRLFPDEGEIFINGEPAAENDRAQSLVYLMGEKDYYPDAMRVRDVFRWTGNFYGGFDLERAGEFCELFGLDQTKKIQQLSTGYRSIYKIITALCVDVPYVLLDEPVLGLDANHRELFYKLLIEQYAAEPRTFVLSTHLIEEIAALIEQIVVIKNGRIIRDESCESLLASGYTVAGKAGDVDRFIEGKNVIGTDTLGGLKTAYLLGRPNRDEVPQGIELSRIDLQKLFIELTNEQGAKK</sequence>
<organism evidence="4 5">
    <name type="scientific">Feifania hominis</name>
    <dbReference type="NCBI Taxonomy" id="2763660"/>
    <lineage>
        <taxon>Bacteria</taxon>
        <taxon>Bacillati</taxon>
        <taxon>Bacillota</taxon>
        <taxon>Clostridia</taxon>
        <taxon>Eubacteriales</taxon>
        <taxon>Feifaniaceae</taxon>
        <taxon>Feifania</taxon>
    </lineage>
</organism>
<dbReference type="InterPro" id="IPR027417">
    <property type="entry name" value="P-loop_NTPase"/>
</dbReference>
<dbReference type="PANTHER" id="PTHR43158:SF5">
    <property type="entry name" value="ABC TRANSPORTER, ATP-BINDING PROTEIN"/>
    <property type="match status" value="1"/>
</dbReference>
<evidence type="ECO:0000256" key="1">
    <source>
        <dbReference type="ARBA" id="ARBA00022741"/>
    </source>
</evidence>
<keyword evidence="1" id="KW-0547">Nucleotide-binding</keyword>
<dbReference type="SMART" id="SM00382">
    <property type="entry name" value="AAA"/>
    <property type="match status" value="1"/>
</dbReference>
<dbReference type="InterPro" id="IPR003593">
    <property type="entry name" value="AAA+_ATPase"/>
</dbReference>
<dbReference type="CDD" id="cd03230">
    <property type="entry name" value="ABC_DR_subfamily_A"/>
    <property type="match status" value="1"/>
</dbReference>
<keyword evidence="5" id="KW-1185">Reference proteome</keyword>
<dbReference type="InterPro" id="IPR003439">
    <property type="entry name" value="ABC_transporter-like_ATP-bd"/>
</dbReference>
<dbReference type="GO" id="GO:0005524">
    <property type="term" value="F:ATP binding"/>
    <property type="evidence" value="ECO:0007669"/>
    <property type="project" value="UniProtKB-KW"/>
</dbReference>
<evidence type="ECO:0000313" key="5">
    <source>
        <dbReference type="Proteomes" id="UP000620366"/>
    </source>
</evidence>
<dbReference type="Proteomes" id="UP000620366">
    <property type="component" value="Unassembled WGS sequence"/>
</dbReference>
<dbReference type="Pfam" id="PF00005">
    <property type="entry name" value="ABC_tran"/>
    <property type="match status" value="1"/>
</dbReference>
<reference evidence="4" key="1">
    <citation type="submission" date="2020-08" db="EMBL/GenBank/DDBJ databases">
        <title>Genome public.</title>
        <authorList>
            <person name="Liu C."/>
            <person name="Sun Q."/>
        </authorList>
    </citation>
    <scope>NUCLEOTIDE SEQUENCE</scope>
    <source>
        <strain evidence="4">BX7</strain>
    </source>
</reference>
<name>A0A926DCR8_9FIRM</name>
<protein>
    <submittedName>
        <fullName evidence="4">ABC transporter ATP-binding protein</fullName>
    </submittedName>
</protein>
<evidence type="ECO:0000259" key="3">
    <source>
        <dbReference type="PROSITE" id="PS50893"/>
    </source>
</evidence>
<dbReference type="RefSeq" id="WP_249299166.1">
    <property type="nucleotide sequence ID" value="NZ_JACRSP010000001.1"/>
</dbReference>
<evidence type="ECO:0000313" key="4">
    <source>
        <dbReference type="EMBL" id="MBC8535436.1"/>
    </source>
</evidence>
<dbReference type="Gene3D" id="3.40.50.300">
    <property type="entry name" value="P-loop containing nucleotide triphosphate hydrolases"/>
    <property type="match status" value="1"/>
</dbReference>
<dbReference type="PANTHER" id="PTHR43158">
    <property type="entry name" value="SKFA PEPTIDE EXPORT ATP-BINDING PROTEIN SKFE"/>
    <property type="match status" value="1"/>
</dbReference>
<dbReference type="GO" id="GO:0016887">
    <property type="term" value="F:ATP hydrolysis activity"/>
    <property type="evidence" value="ECO:0007669"/>
    <property type="project" value="InterPro"/>
</dbReference>
<dbReference type="PROSITE" id="PS50893">
    <property type="entry name" value="ABC_TRANSPORTER_2"/>
    <property type="match status" value="1"/>
</dbReference>